<name>A0A5B8VB68_9BACT</name>
<evidence type="ECO:0000259" key="1">
    <source>
        <dbReference type="Pfam" id="PF12728"/>
    </source>
</evidence>
<dbReference type="InterPro" id="IPR041657">
    <property type="entry name" value="HTH_17"/>
</dbReference>
<dbReference type="EMBL" id="CP042435">
    <property type="protein sequence ID" value="QEC68747.1"/>
    <property type="molecule type" value="Genomic_DNA"/>
</dbReference>
<dbReference type="AlphaFoldDB" id="A0A5B8VB68"/>
<dbReference type="Proteomes" id="UP000321533">
    <property type="component" value="Chromosome"/>
</dbReference>
<dbReference type="PANTHER" id="PTHR34585">
    <property type="match status" value="1"/>
</dbReference>
<evidence type="ECO:0000313" key="2">
    <source>
        <dbReference type="EMBL" id="QEC68747.1"/>
    </source>
</evidence>
<gene>
    <name evidence="2" type="ORF">FRZ67_16075</name>
</gene>
<dbReference type="OrthoDB" id="768005at2"/>
<dbReference type="Pfam" id="PF12728">
    <property type="entry name" value="HTH_17"/>
    <property type="match status" value="1"/>
</dbReference>
<accession>A0A5B8VB68</accession>
<evidence type="ECO:0000313" key="3">
    <source>
        <dbReference type="Proteomes" id="UP000321533"/>
    </source>
</evidence>
<dbReference type="KEGG" id="pgin:FRZ67_16075"/>
<dbReference type="RefSeq" id="WP_147191082.1">
    <property type="nucleotide sequence ID" value="NZ_CP042435.1"/>
</dbReference>
<feature type="domain" description="Helix-turn-helix" evidence="1">
    <location>
        <begin position="36"/>
        <end position="84"/>
    </location>
</feature>
<reference evidence="2 3" key="1">
    <citation type="journal article" date="2016" name="Int. J. Syst. Evol. Microbiol.">
        <title>Panacibacter ginsenosidivorans gen. nov., sp. nov., with ginsenoside converting activity isolated from soil of a ginseng field.</title>
        <authorList>
            <person name="Siddiqi M.Z."/>
            <person name="Muhammad Shafi S."/>
            <person name="Choi K.D."/>
            <person name="Im W.T."/>
        </authorList>
    </citation>
    <scope>NUCLEOTIDE SEQUENCE [LARGE SCALE GENOMIC DNA]</scope>
    <source>
        <strain evidence="2 3">Gsoil1550</strain>
    </source>
</reference>
<dbReference type="SUPFAM" id="SSF46955">
    <property type="entry name" value="Putative DNA-binding domain"/>
    <property type="match status" value="1"/>
</dbReference>
<proteinExistence type="predicted"/>
<organism evidence="2 3">
    <name type="scientific">Panacibacter ginsenosidivorans</name>
    <dbReference type="NCBI Taxonomy" id="1813871"/>
    <lineage>
        <taxon>Bacteria</taxon>
        <taxon>Pseudomonadati</taxon>
        <taxon>Bacteroidota</taxon>
        <taxon>Chitinophagia</taxon>
        <taxon>Chitinophagales</taxon>
        <taxon>Chitinophagaceae</taxon>
        <taxon>Panacibacter</taxon>
    </lineage>
</organism>
<dbReference type="PANTHER" id="PTHR34585:SF22">
    <property type="entry name" value="HELIX-TURN-HELIX DOMAIN-CONTAINING PROTEIN"/>
    <property type="match status" value="1"/>
</dbReference>
<sequence length="104" mass="12425">METFSRPQDFKMVIDRLDKIENVISSKQMHLGDHFLDNQEFLQLMHISKRTAQNWRDDGVIPFSQIGYKIYYRMSDIQNLLDRNYQAPRKSFSNSKNVGYEFAK</sequence>
<dbReference type="InterPro" id="IPR009061">
    <property type="entry name" value="DNA-bd_dom_put_sf"/>
</dbReference>
<protein>
    <submittedName>
        <fullName evidence="2">Helix-turn-helix domain-containing protein</fullName>
    </submittedName>
</protein>
<keyword evidence="3" id="KW-1185">Reference proteome</keyword>